<feature type="region of interest" description="Disordered" evidence="1">
    <location>
        <begin position="121"/>
        <end position="155"/>
    </location>
</feature>
<protein>
    <submittedName>
        <fullName evidence="3">Uncharacterized protein LOC111026127</fullName>
    </submittedName>
</protein>
<keyword evidence="2" id="KW-1185">Reference proteome</keyword>
<evidence type="ECO:0000256" key="1">
    <source>
        <dbReference type="SAM" id="MobiDB-lite"/>
    </source>
</evidence>
<evidence type="ECO:0000313" key="2">
    <source>
        <dbReference type="Proteomes" id="UP000504603"/>
    </source>
</evidence>
<dbReference type="Proteomes" id="UP000504603">
    <property type="component" value="Unplaced"/>
</dbReference>
<evidence type="ECO:0000313" key="3">
    <source>
        <dbReference type="RefSeq" id="XP_022159821.1"/>
    </source>
</evidence>
<sequence length="155" mass="17373">MWLRGFQRIGHADGGGGSAGLVFSTFARYFSRKRAENLRKINPKLTPQEASLVAQDLYGVVKQHGPLSISNAWIKAQECGVSGLNSKTHMKLMLKWMRGRKMLKLLCNQVGSNKKFLLSTLPDDPQADQLKSSSELGVQREKRVKPPARRRKPSK</sequence>
<dbReference type="AlphaFoldDB" id="A0A6J1E538"/>
<dbReference type="PANTHER" id="PTHR35110:SF1">
    <property type="entry name" value="EXPRESSED PROTEIN"/>
    <property type="match status" value="1"/>
</dbReference>
<organism evidence="2 3">
    <name type="scientific">Momordica charantia</name>
    <name type="common">Bitter gourd</name>
    <name type="synonym">Balsam pear</name>
    <dbReference type="NCBI Taxonomy" id="3673"/>
    <lineage>
        <taxon>Eukaryota</taxon>
        <taxon>Viridiplantae</taxon>
        <taxon>Streptophyta</taxon>
        <taxon>Embryophyta</taxon>
        <taxon>Tracheophyta</taxon>
        <taxon>Spermatophyta</taxon>
        <taxon>Magnoliopsida</taxon>
        <taxon>eudicotyledons</taxon>
        <taxon>Gunneridae</taxon>
        <taxon>Pentapetalae</taxon>
        <taxon>rosids</taxon>
        <taxon>fabids</taxon>
        <taxon>Cucurbitales</taxon>
        <taxon>Cucurbitaceae</taxon>
        <taxon>Momordiceae</taxon>
        <taxon>Momordica</taxon>
    </lineage>
</organism>
<accession>A0A6J1E538</accession>
<dbReference type="KEGG" id="mcha:111026127"/>
<feature type="compositionally biased region" description="Basic residues" evidence="1">
    <location>
        <begin position="142"/>
        <end position="155"/>
    </location>
</feature>
<dbReference type="PANTHER" id="PTHR35110">
    <property type="entry name" value="EXPRESSED PROTEIN"/>
    <property type="match status" value="1"/>
</dbReference>
<dbReference type="OrthoDB" id="761792at2759"/>
<proteinExistence type="predicted"/>
<gene>
    <name evidence="3" type="primary">LOC111026127</name>
</gene>
<reference evidence="3" key="1">
    <citation type="submission" date="2025-08" db="UniProtKB">
        <authorList>
            <consortium name="RefSeq"/>
        </authorList>
    </citation>
    <scope>IDENTIFICATION</scope>
    <source>
        <strain evidence="3">OHB3-1</strain>
    </source>
</reference>
<dbReference type="GeneID" id="111026127"/>
<name>A0A6J1E538_MOMCH</name>
<dbReference type="RefSeq" id="XP_022159821.1">
    <property type="nucleotide sequence ID" value="XM_022304129.1"/>
</dbReference>